<protein>
    <recommendedName>
        <fullName evidence="6">S-adenosyl-L-methionine-dependent methyltransferase</fullName>
        <ecNumber evidence="6">2.1.1.-</ecNumber>
    </recommendedName>
</protein>
<evidence type="ECO:0000313" key="8">
    <source>
        <dbReference type="Proteomes" id="UP001596504"/>
    </source>
</evidence>
<comment type="function">
    <text evidence="1 6">Exhibits S-adenosyl-L-methionine-dependent methyltransferase activity.</text>
</comment>
<evidence type="ECO:0000313" key="7">
    <source>
        <dbReference type="EMBL" id="MFC7339970.1"/>
    </source>
</evidence>
<evidence type="ECO:0000256" key="1">
    <source>
        <dbReference type="ARBA" id="ARBA00003907"/>
    </source>
</evidence>
<dbReference type="InterPro" id="IPR011610">
    <property type="entry name" value="SAM_mthyl_Trfase_ML2640-like"/>
</dbReference>
<dbReference type="RefSeq" id="WP_380663042.1">
    <property type="nucleotide sequence ID" value="NZ_JBHTCJ010000001.1"/>
</dbReference>
<evidence type="ECO:0000256" key="4">
    <source>
        <dbReference type="ARBA" id="ARBA00022679"/>
    </source>
</evidence>
<evidence type="ECO:0000256" key="6">
    <source>
        <dbReference type="RuleBase" id="RU362030"/>
    </source>
</evidence>
<sequence length="298" mass="32665">MSVTTGQQQWDIVTSVGVTALAVAAARAIETDRDDRLVEDPYAAAFVAAAEAEVPMPTTRREIDELGEEGAGVWSALQVDQYMGVRTRFFDDFFDGASEAGVRQAVILASGLDVRAQRLSWPRGAVVFEIDQPKVREFKRGVLEAQGASTSCELRQVPIDLREDWASALLEAGFDTSAPTAWLAEGLLPYLPQDAQQQLLENVDRLSARGSRLAVEDFGDLSELFRDEEMVELGKQWGVDMRELLHADDRPNAAETLAGFGWSTDSREAEKVAEDHGRSLASFPMKGVGRFLKATKTA</sequence>
<keyword evidence="8" id="KW-1185">Reference proteome</keyword>
<evidence type="ECO:0000256" key="3">
    <source>
        <dbReference type="ARBA" id="ARBA00022603"/>
    </source>
</evidence>
<evidence type="ECO:0000256" key="2">
    <source>
        <dbReference type="ARBA" id="ARBA00008138"/>
    </source>
</evidence>
<proteinExistence type="inferred from homology"/>
<organism evidence="7 8">
    <name type="scientific">Saccharopolyspora griseoalba</name>
    <dbReference type="NCBI Taxonomy" id="1431848"/>
    <lineage>
        <taxon>Bacteria</taxon>
        <taxon>Bacillati</taxon>
        <taxon>Actinomycetota</taxon>
        <taxon>Actinomycetes</taxon>
        <taxon>Pseudonocardiales</taxon>
        <taxon>Pseudonocardiaceae</taxon>
        <taxon>Saccharopolyspora</taxon>
    </lineage>
</organism>
<dbReference type="PANTHER" id="PTHR43619">
    <property type="entry name" value="S-ADENOSYL-L-METHIONINE-DEPENDENT METHYLTRANSFERASE YKTD-RELATED"/>
    <property type="match status" value="1"/>
</dbReference>
<dbReference type="EC" id="2.1.1.-" evidence="6"/>
<dbReference type="NCBIfam" id="TIGR00027">
    <property type="entry name" value="mthyl_TIGR00027"/>
    <property type="match status" value="1"/>
</dbReference>
<reference evidence="8" key="1">
    <citation type="journal article" date="2019" name="Int. J. Syst. Evol. Microbiol.">
        <title>The Global Catalogue of Microorganisms (GCM) 10K type strain sequencing project: providing services to taxonomists for standard genome sequencing and annotation.</title>
        <authorList>
            <consortium name="The Broad Institute Genomics Platform"/>
            <consortium name="The Broad Institute Genome Sequencing Center for Infectious Disease"/>
            <person name="Wu L."/>
            <person name="Ma J."/>
        </authorList>
    </citation>
    <scope>NUCLEOTIDE SEQUENCE [LARGE SCALE GENOMIC DNA]</scope>
    <source>
        <strain evidence="8">WLHS5</strain>
    </source>
</reference>
<dbReference type="GO" id="GO:0032259">
    <property type="term" value="P:methylation"/>
    <property type="evidence" value="ECO:0007669"/>
    <property type="project" value="UniProtKB-KW"/>
</dbReference>
<keyword evidence="4 7" id="KW-0808">Transferase</keyword>
<comment type="similarity">
    <text evidence="2 6">Belongs to the UPF0677 family.</text>
</comment>
<keyword evidence="5 6" id="KW-0949">S-adenosyl-L-methionine</keyword>
<dbReference type="InterPro" id="IPR007213">
    <property type="entry name" value="Ppm1/Ppm2/Tcmp"/>
</dbReference>
<name>A0ABW2LEB4_9PSEU</name>
<dbReference type="GO" id="GO:0008168">
    <property type="term" value="F:methyltransferase activity"/>
    <property type="evidence" value="ECO:0007669"/>
    <property type="project" value="UniProtKB-KW"/>
</dbReference>
<evidence type="ECO:0000256" key="5">
    <source>
        <dbReference type="ARBA" id="ARBA00022691"/>
    </source>
</evidence>
<gene>
    <name evidence="7" type="ORF">ACFQRI_01000</name>
</gene>
<dbReference type="Gene3D" id="3.40.50.150">
    <property type="entry name" value="Vaccinia Virus protein VP39"/>
    <property type="match status" value="1"/>
</dbReference>
<accession>A0ABW2LEB4</accession>
<dbReference type="InterPro" id="IPR029063">
    <property type="entry name" value="SAM-dependent_MTases_sf"/>
</dbReference>
<dbReference type="SUPFAM" id="SSF53335">
    <property type="entry name" value="S-adenosyl-L-methionine-dependent methyltransferases"/>
    <property type="match status" value="1"/>
</dbReference>
<keyword evidence="3 6" id="KW-0489">Methyltransferase</keyword>
<dbReference type="Pfam" id="PF04072">
    <property type="entry name" value="LCM"/>
    <property type="match status" value="1"/>
</dbReference>
<dbReference type="Proteomes" id="UP001596504">
    <property type="component" value="Unassembled WGS sequence"/>
</dbReference>
<dbReference type="PANTHER" id="PTHR43619:SF2">
    <property type="entry name" value="S-ADENOSYL-L-METHIONINE-DEPENDENT METHYLTRANSFERASES SUPERFAMILY PROTEIN"/>
    <property type="match status" value="1"/>
</dbReference>
<dbReference type="EMBL" id="JBHTCJ010000001">
    <property type="protein sequence ID" value="MFC7339970.1"/>
    <property type="molecule type" value="Genomic_DNA"/>
</dbReference>
<comment type="caution">
    <text evidence="7">The sequence shown here is derived from an EMBL/GenBank/DDBJ whole genome shotgun (WGS) entry which is preliminary data.</text>
</comment>